<dbReference type="Gene3D" id="3.40.140.10">
    <property type="entry name" value="Cytidine Deaminase, domain 2"/>
    <property type="match status" value="1"/>
</dbReference>
<keyword evidence="3 8" id="KW-0819">tRNA processing</keyword>
<feature type="binding site" evidence="8">
    <location>
        <position position="90"/>
    </location>
    <ligand>
        <name>Zn(2+)</name>
        <dbReference type="ChEBI" id="CHEBI:29105"/>
        <note>catalytic</note>
    </ligand>
</feature>
<dbReference type="InterPro" id="IPR016192">
    <property type="entry name" value="APOBEC/CMP_deaminase_Zn-bd"/>
</dbReference>
<dbReference type="GO" id="GO:0008270">
    <property type="term" value="F:zinc ion binding"/>
    <property type="evidence" value="ECO:0007669"/>
    <property type="project" value="UniProtKB-UniRule"/>
</dbReference>
<dbReference type="KEGG" id="nth:Nther_0014"/>
<sequence length="158" mass="17831">MPSHNNTDKYWMQQAIDQAKLAYNKGEVPIGAVIVKDEQLIATGFNKRETSQDATSHAEIIAIQSACNYLGGWRLLDCTLYVTIEPCPMCAGAILQSRITKLVFGTEDPKAWGELSISQLLQNPQLNHQVDIVEGICKEESKDIIKQFFHELRKRKKN</sequence>
<dbReference type="InParanoid" id="B2A2Z9"/>
<dbReference type="InterPro" id="IPR028883">
    <property type="entry name" value="tRNA_aden_deaminase"/>
</dbReference>
<feature type="active site" description="Proton donor" evidence="8">
    <location>
        <position position="59"/>
    </location>
</feature>
<comment type="similarity">
    <text evidence="1">Belongs to the cytidine and deoxycytidylate deaminase family. ADAT2 subfamily.</text>
</comment>
<dbReference type="GO" id="GO:0002100">
    <property type="term" value="P:tRNA wobble adenosine to inosine editing"/>
    <property type="evidence" value="ECO:0007669"/>
    <property type="project" value="UniProtKB-UniRule"/>
</dbReference>
<evidence type="ECO:0000256" key="3">
    <source>
        <dbReference type="ARBA" id="ARBA00022694"/>
    </source>
</evidence>
<dbReference type="eggNOG" id="COG0590">
    <property type="taxonomic scope" value="Bacteria"/>
</dbReference>
<reference evidence="10 11" key="1">
    <citation type="submission" date="2008-04" db="EMBL/GenBank/DDBJ databases">
        <title>Complete sequence of chromosome of Natranaerobius thermophilus JW/NM-WN-LF.</title>
        <authorList>
            <consortium name="US DOE Joint Genome Institute"/>
            <person name="Copeland A."/>
            <person name="Lucas S."/>
            <person name="Lapidus A."/>
            <person name="Glavina del Rio T."/>
            <person name="Dalin E."/>
            <person name="Tice H."/>
            <person name="Bruce D."/>
            <person name="Goodwin L."/>
            <person name="Pitluck S."/>
            <person name="Chertkov O."/>
            <person name="Brettin T."/>
            <person name="Detter J.C."/>
            <person name="Han C."/>
            <person name="Kuske C.R."/>
            <person name="Schmutz J."/>
            <person name="Larimer F."/>
            <person name="Land M."/>
            <person name="Hauser L."/>
            <person name="Kyrpides N."/>
            <person name="Lykidis A."/>
            <person name="Mesbah N.M."/>
            <person name="Wiegel J."/>
        </authorList>
    </citation>
    <scope>NUCLEOTIDE SEQUENCE [LARGE SCALE GENOMIC DNA]</scope>
    <source>
        <strain evidence="11">ATCC BAA-1301 / DSM 18059 / JW/NM-WN-LF</strain>
    </source>
</reference>
<comment type="catalytic activity">
    <reaction evidence="7 8">
        <text>adenosine(34) in tRNA + H2O + H(+) = inosine(34) in tRNA + NH4(+)</text>
        <dbReference type="Rhea" id="RHEA:43168"/>
        <dbReference type="Rhea" id="RHEA-COMP:10373"/>
        <dbReference type="Rhea" id="RHEA-COMP:10374"/>
        <dbReference type="ChEBI" id="CHEBI:15377"/>
        <dbReference type="ChEBI" id="CHEBI:15378"/>
        <dbReference type="ChEBI" id="CHEBI:28938"/>
        <dbReference type="ChEBI" id="CHEBI:74411"/>
        <dbReference type="ChEBI" id="CHEBI:82852"/>
        <dbReference type="EC" id="3.5.4.33"/>
    </reaction>
</comment>
<evidence type="ECO:0000256" key="5">
    <source>
        <dbReference type="ARBA" id="ARBA00022801"/>
    </source>
</evidence>
<dbReference type="PROSITE" id="PS51747">
    <property type="entry name" value="CYT_DCMP_DEAMINASES_2"/>
    <property type="match status" value="1"/>
</dbReference>
<dbReference type="OrthoDB" id="9802676at2"/>
<dbReference type="InterPro" id="IPR058535">
    <property type="entry name" value="MafB19-deam"/>
</dbReference>
<keyword evidence="11" id="KW-1185">Reference proteome</keyword>
<dbReference type="InterPro" id="IPR016193">
    <property type="entry name" value="Cytidine_deaminase-like"/>
</dbReference>
<dbReference type="EMBL" id="CP001034">
    <property type="protein sequence ID" value="ACB83613.1"/>
    <property type="molecule type" value="Genomic_DNA"/>
</dbReference>
<evidence type="ECO:0000256" key="6">
    <source>
        <dbReference type="ARBA" id="ARBA00022833"/>
    </source>
</evidence>
<dbReference type="AlphaFoldDB" id="B2A2Z9"/>
<evidence type="ECO:0000313" key="11">
    <source>
        <dbReference type="Proteomes" id="UP000001683"/>
    </source>
</evidence>
<keyword evidence="6 8" id="KW-0862">Zinc</keyword>
<dbReference type="HOGENOM" id="CLU_025810_3_2_9"/>
<keyword evidence="4 8" id="KW-0479">Metal-binding</keyword>
<dbReference type="FunCoup" id="B2A2Z9">
    <property type="interactions" value="244"/>
</dbReference>
<dbReference type="Pfam" id="PF14437">
    <property type="entry name" value="MafB19-deam"/>
    <property type="match status" value="1"/>
</dbReference>
<dbReference type="PROSITE" id="PS00903">
    <property type="entry name" value="CYT_DCMP_DEAMINASES_1"/>
    <property type="match status" value="1"/>
</dbReference>
<comment type="function">
    <text evidence="8">Catalyzes the deamination of adenosine to inosine at the wobble position 34 of tRNA(Arg2).</text>
</comment>
<dbReference type="InterPro" id="IPR002125">
    <property type="entry name" value="CMP_dCMP_dom"/>
</dbReference>
<dbReference type="STRING" id="457570.Nther_0014"/>
<evidence type="ECO:0000256" key="2">
    <source>
        <dbReference type="ARBA" id="ARBA00011738"/>
    </source>
</evidence>
<organism evidence="10 11">
    <name type="scientific">Natranaerobius thermophilus (strain ATCC BAA-1301 / DSM 18059 / JW/NM-WN-LF)</name>
    <dbReference type="NCBI Taxonomy" id="457570"/>
    <lineage>
        <taxon>Bacteria</taxon>
        <taxon>Bacillati</taxon>
        <taxon>Bacillota</taxon>
        <taxon>Clostridia</taxon>
        <taxon>Natranaerobiales</taxon>
        <taxon>Natranaerobiaceae</taxon>
        <taxon>Natranaerobius</taxon>
    </lineage>
</organism>
<dbReference type="PANTHER" id="PTHR11079">
    <property type="entry name" value="CYTOSINE DEAMINASE FAMILY MEMBER"/>
    <property type="match status" value="1"/>
</dbReference>
<gene>
    <name evidence="8" type="primary">tadA</name>
    <name evidence="10" type="ordered locus">Nther_0014</name>
</gene>
<keyword evidence="5 8" id="KW-0378">Hydrolase</keyword>
<dbReference type="RefSeq" id="WP_012446504.1">
    <property type="nucleotide sequence ID" value="NC_010718.1"/>
</dbReference>
<comment type="cofactor">
    <cofactor evidence="8">
        <name>Zn(2+)</name>
        <dbReference type="ChEBI" id="CHEBI:29105"/>
    </cofactor>
    <text evidence="8">Binds 1 zinc ion per subunit.</text>
</comment>
<evidence type="ECO:0000256" key="1">
    <source>
        <dbReference type="ARBA" id="ARBA00010669"/>
    </source>
</evidence>
<evidence type="ECO:0000256" key="7">
    <source>
        <dbReference type="ARBA" id="ARBA00048045"/>
    </source>
</evidence>
<protein>
    <recommendedName>
        <fullName evidence="8">tRNA-specific adenosine deaminase</fullName>
        <ecNumber evidence="8">3.5.4.33</ecNumber>
    </recommendedName>
</protein>
<proteinExistence type="inferred from homology"/>
<comment type="subunit">
    <text evidence="2 8">Homodimer.</text>
</comment>
<accession>B2A2Z9</accession>
<evidence type="ECO:0000313" key="10">
    <source>
        <dbReference type="EMBL" id="ACB83613.1"/>
    </source>
</evidence>
<dbReference type="HAMAP" id="MF_00972">
    <property type="entry name" value="tRNA_aden_deaminase"/>
    <property type="match status" value="1"/>
</dbReference>
<reference evidence="10 11" key="2">
    <citation type="journal article" date="2011" name="J. Bacteriol.">
        <title>Complete genome sequence of the anaerobic, halophilic alkalithermophile Natranaerobius thermophilus JW/NM-WN-LF.</title>
        <authorList>
            <person name="Zhao B."/>
            <person name="Mesbah N.M."/>
            <person name="Dalin E."/>
            <person name="Goodwin L."/>
            <person name="Nolan M."/>
            <person name="Pitluck S."/>
            <person name="Chertkov O."/>
            <person name="Brettin T.S."/>
            <person name="Han J."/>
            <person name="Larimer F.W."/>
            <person name="Land M.L."/>
            <person name="Hauser L."/>
            <person name="Kyrpides N."/>
            <person name="Wiegel J."/>
        </authorList>
    </citation>
    <scope>NUCLEOTIDE SEQUENCE [LARGE SCALE GENOMIC DNA]</scope>
    <source>
        <strain evidence="11">ATCC BAA-1301 / DSM 18059 / JW/NM-WN-LF</strain>
    </source>
</reference>
<feature type="domain" description="CMP/dCMP-type deaminase" evidence="9">
    <location>
        <begin position="6"/>
        <end position="123"/>
    </location>
</feature>
<dbReference type="SUPFAM" id="SSF53927">
    <property type="entry name" value="Cytidine deaminase-like"/>
    <property type="match status" value="1"/>
</dbReference>
<name>B2A2Z9_NATTJ</name>
<dbReference type="EC" id="3.5.4.33" evidence="8"/>
<feature type="binding site" evidence="8">
    <location>
        <position position="87"/>
    </location>
    <ligand>
        <name>Zn(2+)</name>
        <dbReference type="ChEBI" id="CHEBI:29105"/>
        <note>catalytic</note>
    </ligand>
</feature>
<feature type="binding site" evidence="8">
    <location>
        <position position="57"/>
    </location>
    <ligand>
        <name>Zn(2+)</name>
        <dbReference type="ChEBI" id="CHEBI:29105"/>
        <note>catalytic</note>
    </ligand>
</feature>
<dbReference type="CDD" id="cd01285">
    <property type="entry name" value="nucleoside_deaminase"/>
    <property type="match status" value="1"/>
</dbReference>
<evidence type="ECO:0000256" key="8">
    <source>
        <dbReference type="HAMAP-Rule" id="MF_00972"/>
    </source>
</evidence>
<dbReference type="Proteomes" id="UP000001683">
    <property type="component" value="Chromosome"/>
</dbReference>
<evidence type="ECO:0000259" key="9">
    <source>
        <dbReference type="PROSITE" id="PS51747"/>
    </source>
</evidence>
<dbReference type="GO" id="GO:0052717">
    <property type="term" value="F:tRNA-specific adenosine-34 deaminase activity"/>
    <property type="evidence" value="ECO:0007669"/>
    <property type="project" value="UniProtKB-UniRule"/>
</dbReference>
<dbReference type="FunFam" id="3.40.140.10:FF:000005">
    <property type="entry name" value="tRNA-specific adenosine deaminase"/>
    <property type="match status" value="1"/>
</dbReference>
<evidence type="ECO:0000256" key="4">
    <source>
        <dbReference type="ARBA" id="ARBA00022723"/>
    </source>
</evidence>
<dbReference type="PANTHER" id="PTHR11079:SF202">
    <property type="entry name" value="TRNA-SPECIFIC ADENOSINE DEAMINASE"/>
    <property type="match status" value="1"/>
</dbReference>
<dbReference type="NCBIfam" id="NF008113">
    <property type="entry name" value="PRK10860.1"/>
    <property type="match status" value="1"/>
</dbReference>